<accession>A0ABV4U019</accession>
<dbReference type="EMBL" id="JBGUBD010000001">
    <property type="protein sequence ID" value="MFA9476940.1"/>
    <property type="molecule type" value="Genomic_DNA"/>
</dbReference>
<protein>
    <submittedName>
        <fullName evidence="1">Uncharacterized protein</fullName>
    </submittedName>
</protein>
<evidence type="ECO:0000313" key="1">
    <source>
        <dbReference type="EMBL" id="MFA9476940.1"/>
    </source>
</evidence>
<reference evidence="1 2" key="1">
    <citation type="submission" date="2024-08" db="EMBL/GenBank/DDBJ databases">
        <title>Whole-genome sequencing of halo(alkali)philic microorganisms from hypersaline lakes.</title>
        <authorList>
            <person name="Sorokin D.Y."/>
            <person name="Merkel A.Y."/>
            <person name="Messina E."/>
            <person name="Yakimov M."/>
        </authorList>
    </citation>
    <scope>NUCLEOTIDE SEQUENCE [LARGE SCALE GENOMIC DNA]</scope>
    <source>
        <strain evidence="1 2">AB-hyl4</strain>
    </source>
</reference>
<gene>
    <name evidence="1" type="ORF">ACERK3_01410</name>
</gene>
<sequence length="139" mass="15465">MGVGAYAYYRRIVEAQRGRLFDRMIKVTRLKPGADDLVKELEAAKQETQFEKSIRGIKHALPDSLLINGHNPLLLLHNALSEGLHAESDEDCLSLAHDIRVVLTAVAERMAEALREDAELQASVGRLMQPKGGEQRSVH</sequence>
<comment type="caution">
    <text evidence="1">The sequence shown here is derived from an EMBL/GenBank/DDBJ whole genome shotgun (WGS) entry which is preliminary data.</text>
</comment>
<keyword evidence="2" id="KW-1185">Reference proteome</keyword>
<dbReference type="Proteomes" id="UP001575105">
    <property type="component" value="Unassembled WGS sequence"/>
</dbReference>
<organism evidence="1 2">
    <name type="scientific">Natronomicrosphaera hydrolytica</name>
    <dbReference type="NCBI Taxonomy" id="3242702"/>
    <lineage>
        <taxon>Bacteria</taxon>
        <taxon>Pseudomonadati</taxon>
        <taxon>Planctomycetota</taxon>
        <taxon>Phycisphaerae</taxon>
        <taxon>Phycisphaerales</taxon>
        <taxon>Phycisphaeraceae</taxon>
        <taxon>Natronomicrosphaera</taxon>
    </lineage>
</organism>
<evidence type="ECO:0000313" key="2">
    <source>
        <dbReference type="Proteomes" id="UP001575105"/>
    </source>
</evidence>
<proteinExistence type="predicted"/>
<dbReference type="RefSeq" id="WP_425343865.1">
    <property type="nucleotide sequence ID" value="NZ_JBGUBD010000001.1"/>
</dbReference>
<name>A0ABV4U019_9BACT</name>